<organism evidence="3 4">
    <name type="scientific">Puccinia coronata f. sp. avenae</name>
    <dbReference type="NCBI Taxonomy" id="200324"/>
    <lineage>
        <taxon>Eukaryota</taxon>
        <taxon>Fungi</taxon>
        <taxon>Dikarya</taxon>
        <taxon>Basidiomycota</taxon>
        <taxon>Pucciniomycotina</taxon>
        <taxon>Pucciniomycetes</taxon>
        <taxon>Pucciniales</taxon>
        <taxon>Pucciniaceae</taxon>
        <taxon>Puccinia</taxon>
    </lineage>
</organism>
<sequence length="400" mass="45754">MTFYPEDENDSSSDSNTSSSESSGTEDNGQGDFPSAEDQKKVAHKITANKQRNKNWSKKRRVTEQKAIEEHVTNLPPESGTATFHMKVSKLDLFPQITAETKKRKLQRKAAKAHQKKNGGPKLAKDPIIARPPTNDEIASARLIVKDRSQFRLFDHGHVRIFDKKLTKEKKKQIIADITFTDLNTISAQKRENLDFLLKFLETSKKFVNHVGSKGRSCGGYMWAIGWRKSMTRLEIVGRYVNREAIKKNQAEFRKHIHDSFKASEILWELFFKIGNVALEANHQFMTEHHLPCFAAPELQTQTEASSLPNSKKSFSTNLTFTSNGFFNHPHKDDRDDERLPFAFLLSLPSFKSEGKLAFDSDGYDVKEDSINMEPSNLKKPEILLEWGCRYKLLGKQQTF</sequence>
<comment type="caution">
    <text evidence="3">The sequence shown here is derived from an EMBL/GenBank/DDBJ whole genome shotgun (WGS) entry which is preliminary data.</text>
</comment>
<evidence type="ECO:0000259" key="2">
    <source>
        <dbReference type="Pfam" id="PF20515"/>
    </source>
</evidence>
<proteinExistence type="predicted"/>
<feature type="domain" description="Tet-like 2OG-Fe(II) oxygenase" evidence="2">
    <location>
        <begin position="189"/>
        <end position="367"/>
    </location>
</feature>
<gene>
    <name evidence="3" type="ORF">PCASD_14225</name>
</gene>
<name>A0A2N5TP09_9BASI</name>
<evidence type="ECO:0000256" key="1">
    <source>
        <dbReference type="SAM" id="MobiDB-lite"/>
    </source>
</evidence>
<reference evidence="3 4" key="1">
    <citation type="submission" date="2017-11" db="EMBL/GenBank/DDBJ databases">
        <title>De novo assembly and phasing of dikaryotic genomes from two isolates of Puccinia coronata f. sp. avenae, the causal agent of oat crown rust.</title>
        <authorList>
            <person name="Miller M.E."/>
            <person name="Zhang Y."/>
            <person name="Omidvar V."/>
            <person name="Sperschneider J."/>
            <person name="Schwessinger B."/>
            <person name="Raley C."/>
            <person name="Palmer J.M."/>
            <person name="Garnica D."/>
            <person name="Upadhyaya N."/>
            <person name="Rathjen J."/>
            <person name="Taylor J.M."/>
            <person name="Park R.F."/>
            <person name="Dodds P.N."/>
            <person name="Hirsch C.D."/>
            <person name="Kianian S.F."/>
            <person name="Figueroa M."/>
        </authorList>
    </citation>
    <scope>NUCLEOTIDE SEQUENCE [LARGE SCALE GENOMIC DNA]</scope>
    <source>
        <strain evidence="3">12SD80</strain>
    </source>
</reference>
<feature type="region of interest" description="Disordered" evidence="1">
    <location>
        <begin position="112"/>
        <end position="131"/>
    </location>
</feature>
<dbReference type="AlphaFoldDB" id="A0A2N5TP09"/>
<dbReference type="Pfam" id="PF20515">
    <property type="entry name" value="2OG-FeII_Oxy_6"/>
    <property type="match status" value="1"/>
</dbReference>
<feature type="region of interest" description="Disordered" evidence="1">
    <location>
        <begin position="1"/>
        <end position="80"/>
    </location>
</feature>
<dbReference type="EMBL" id="PGCI01000418">
    <property type="protein sequence ID" value="PLW27233.1"/>
    <property type="molecule type" value="Genomic_DNA"/>
</dbReference>
<feature type="compositionally biased region" description="Basic residues" evidence="1">
    <location>
        <begin position="51"/>
        <end position="61"/>
    </location>
</feature>
<accession>A0A2N5TP09</accession>
<feature type="compositionally biased region" description="Low complexity" evidence="1">
    <location>
        <begin position="12"/>
        <end position="28"/>
    </location>
</feature>
<feature type="compositionally biased region" description="Acidic residues" evidence="1">
    <location>
        <begin position="1"/>
        <end position="11"/>
    </location>
</feature>
<evidence type="ECO:0000313" key="3">
    <source>
        <dbReference type="EMBL" id="PLW27233.1"/>
    </source>
</evidence>
<protein>
    <recommendedName>
        <fullName evidence="2">Tet-like 2OG-Fe(II) oxygenase domain-containing protein</fullName>
    </recommendedName>
</protein>
<dbReference type="InterPro" id="IPR046798">
    <property type="entry name" value="2OG-FeII_Oxy_6"/>
</dbReference>
<dbReference type="Proteomes" id="UP000235392">
    <property type="component" value="Unassembled WGS sequence"/>
</dbReference>
<feature type="compositionally biased region" description="Basic and acidic residues" evidence="1">
    <location>
        <begin position="62"/>
        <end position="72"/>
    </location>
</feature>
<evidence type="ECO:0000313" key="4">
    <source>
        <dbReference type="Proteomes" id="UP000235392"/>
    </source>
</evidence>